<dbReference type="EMBL" id="KZ820078">
    <property type="protein sequence ID" value="PWN49237.1"/>
    <property type="molecule type" value="Genomic_DNA"/>
</dbReference>
<name>A0ACD0NTW5_9BASI</name>
<gene>
    <name evidence="1" type="ORF">IE53DRAFT_411766</name>
</gene>
<proteinExistence type="predicted"/>
<dbReference type="Proteomes" id="UP000245626">
    <property type="component" value="Unassembled WGS sequence"/>
</dbReference>
<evidence type="ECO:0000313" key="1">
    <source>
        <dbReference type="EMBL" id="PWN49237.1"/>
    </source>
</evidence>
<evidence type="ECO:0000313" key="2">
    <source>
        <dbReference type="Proteomes" id="UP000245626"/>
    </source>
</evidence>
<organism evidence="1 2">
    <name type="scientific">Violaceomyces palustris</name>
    <dbReference type="NCBI Taxonomy" id="1673888"/>
    <lineage>
        <taxon>Eukaryota</taxon>
        <taxon>Fungi</taxon>
        <taxon>Dikarya</taxon>
        <taxon>Basidiomycota</taxon>
        <taxon>Ustilaginomycotina</taxon>
        <taxon>Ustilaginomycetes</taxon>
        <taxon>Violaceomycetales</taxon>
        <taxon>Violaceomycetaceae</taxon>
        <taxon>Violaceomyces</taxon>
    </lineage>
</organism>
<reference evidence="1 2" key="1">
    <citation type="journal article" date="2018" name="Mol. Biol. Evol.">
        <title>Broad Genomic Sampling Reveals a Smut Pathogenic Ancestry of the Fungal Clade Ustilaginomycotina.</title>
        <authorList>
            <person name="Kijpornyongpan T."/>
            <person name="Mondo S.J."/>
            <person name="Barry K."/>
            <person name="Sandor L."/>
            <person name="Lee J."/>
            <person name="Lipzen A."/>
            <person name="Pangilinan J."/>
            <person name="LaButti K."/>
            <person name="Hainaut M."/>
            <person name="Henrissat B."/>
            <person name="Grigoriev I.V."/>
            <person name="Spatafora J.W."/>
            <person name="Aime M.C."/>
        </authorList>
    </citation>
    <scope>NUCLEOTIDE SEQUENCE [LARGE SCALE GENOMIC DNA]</scope>
    <source>
        <strain evidence="1 2">SA 807</strain>
    </source>
</reference>
<accession>A0ACD0NTW5</accession>
<sequence>MTPLLPKMRSSPTTDGSGTRAPLKSCLKVGGSGQRRSRSEVTVTFDPEPKFRTVRRYLREFHEEGDGPTVDEIKYVIIPENKHLESNPTYLFLSEVVQAIGATAAQNSLTNQHFLRPKKKKKPEEELVLSERTVRGLAFQILSEQLRSQSTNVVNEVRAGLAKYRAAARLSPRGVKQEQEQKQQQTLSFEIESRTSTSLTSKVVVRVVSSSSPPQPSKEVVKVKIDPRRGSWVYGKGKVYFPIVPKQVRFPSSIPVHVSRSKKVKRF</sequence>
<keyword evidence="2" id="KW-1185">Reference proteome</keyword>
<protein>
    <submittedName>
        <fullName evidence="1">Uncharacterized protein</fullName>
    </submittedName>
</protein>